<reference evidence="1 2" key="1">
    <citation type="submission" date="2016-10" db="EMBL/GenBank/DDBJ databases">
        <authorList>
            <person name="de Groot N.N."/>
        </authorList>
    </citation>
    <scope>NUCLEOTIDE SEQUENCE [LARGE SCALE GENOMIC DNA]</scope>
    <source>
        <strain evidence="1 2">DSM 25927</strain>
    </source>
</reference>
<keyword evidence="2" id="KW-1185">Reference proteome</keyword>
<dbReference type="RefSeq" id="WP_093283639.1">
    <property type="nucleotide sequence ID" value="NZ_FOFS01000004.1"/>
</dbReference>
<dbReference type="SUPFAM" id="SSF47794">
    <property type="entry name" value="Rad51 N-terminal domain-like"/>
    <property type="match status" value="1"/>
</dbReference>
<accession>A0A1H9DUA2</accession>
<evidence type="ECO:0000313" key="2">
    <source>
        <dbReference type="Proteomes" id="UP000199233"/>
    </source>
</evidence>
<evidence type="ECO:0008006" key="3">
    <source>
        <dbReference type="Google" id="ProtNLM"/>
    </source>
</evidence>
<protein>
    <recommendedName>
        <fullName evidence="3">RNA polymerase, alpha chain C terminal domain</fullName>
    </recommendedName>
</protein>
<name>A0A1H9DUA2_9GAMM</name>
<dbReference type="EMBL" id="FOFS01000004">
    <property type="protein sequence ID" value="SEQ17060.1"/>
    <property type="molecule type" value="Genomic_DNA"/>
</dbReference>
<dbReference type="InterPro" id="IPR010995">
    <property type="entry name" value="DNA_repair_Rad51/TF_NusA_a-hlx"/>
</dbReference>
<dbReference type="Gene3D" id="1.10.150.20">
    <property type="entry name" value="5' to 3' exonuclease, C-terminal subdomain"/>
    <property type="match status" value="1"/>
</dbReference>
<dbReference type="Proteomes" id="UP000199233">
    <property type="component" value="Unassembled WGS sequence"/>
</dbReference>
<organism evidence="1 2">
    <name type="scientific">Solimonas aquatica</name>
    <dbReference type="NCBI Taxonomy" id="489703"/>
    <lineage>
        <taxon>Bacteria</taxon>
        <taxon>Pseudomonadati</taxon>
        <taxon>Pseudomonadota</taxon>
        <taxon>Gammaproteobacteria</taxon>
        <taxon>Nevskiales</taxon>
        <taxon>Nevskiaceae</taxon>
        <taxon>Solimonas</taxon>
    </lineage>
</organism>
<dbReference type="GO" id="GO:0000166">
    <property type="term" value="F:nucleotide binding"/>
    <property type="evidence" value="ECO:0007669"/>
    <property type="project" value="InterPro"/>
</dbReference>
<dbReference type="AlphaFoldDB" id="A0A1H9DUA2"/>
<gene>
    <name evidence="1" type="ORF">SAMN04488038_104170</name>
</gene>
<evidence type="ECO:0000313" key="1">
    <source>
        <dbReference type="EMBL" id="SEQ17060.1"/>
    </source>
</evidence>
<proteinExistence type="predicted"/>
<dbReference type="OrthoDB" id="9971318at2"/>
<sequence>MSVAEKTDAGLARRGTASDWTRGLKTRTANALRAHGFTSREQVEATPLRRLRRINNLGEHSLDDLLRWLSAKPRRTAAASLQLQVLF</sequence>